<organism evidence="1 2">
    <name type="scientific">Roseateles albus</name>
    <dbReference type="NCBI Taxonomy" id="2987525"/>
    <lineage>
        <taxon>Bacteria</taxon>
        <taxon>Pseudomonadati</taxon>
        <taxon>Pseudomonadota</taxon>
        <taxon>Betaproteobacteria</taxon>
        <taxon>Burkholderiales</taxon>
        <taxon>Sphaerotilaceae</taxon>
        <taxon>Roseateles</taxon>
    </lineage>
</organism>
<reference evidence="1 2" key="1">
    <citation type="submission" date="2022-10" db="EMBL/GenBank/DDBJ databases">
        <title>Paucibacter sp. hw1 Genome sequencing.</title>
        <authorList>
            <person name="Park S."/>
        </authorList>
    </citation>
    <scope>NUCLEOTIDE SEQUENCE [LARGE SCALE GENOMIC DNA]</scope>
    <source>
        <strain evidence="2">hw1</strain>
    </source>
</reference>
<evidence type="ECO:0000313" key="1">
    <source>
        <dbReference type="EMBL" id="MDC8771780.1"/>
    </source>
</evidence>
<dbReference type="EMBL" id="JAQQXT010000004">
    <property type="protein sequence ID" value="MDC8771780.1"/>
    <property type="molecule type" value="Genomic_DNA"/>
</dbReference>
<evidence type="ECO:0000313" key="2">
    <source>
        <dbReference type="Proteomes" id="UP001221189"/>
    </source>
</evidence>
<comment type="caution">
    <text evidence="1">The sequence shown here is derived from an EMBL/GenBank/DDBJ whole genome shotgun (WGS) entry which is preliminary data.</text>
</comment>
<proteinExistence type="predicted"/>
<name>A0ABT5KFP3_9BURK</name>
<sequence>MSTEFFAGYEFNRRDRVGYFHAEHGGYNDAKKKFQPFKCADDQLLVHEILDAITAAVEAGIVKEYEWPKQLFASKSDLVSFLDNLAEYDNEFRIHDRWWRALAHLGDTVDCEESFSRCDDIAQSLAKRASELPEELRIHKAEIKYFKAHPPTPFVPLPAELDDALYENRKATLRQQQREGSSIKDDDTCLFSFTQPFYEIRDGVRYCRQATPADLVSLVPAKKAKAVAKKPAATKKAKAKAKVLST</sequence>
<keyword evidence="2" id="KW-1185">Reference proteome</keyword>
<dbReference type="RefSeq" id="WP_273600063.1">
    <property type="nucleotide sequence ID" value="NZ_JAQQXT010000004.1"/>
</dbReference>
<dbReference type="Proteomes" id="UP001221189">
    <property type="component" value="Unassembled WGS sequence"/>
</dbReference>
<protein>
    <submittedName>
        <fullName evidence="1">Uncharacterized protein</fullName>
    </submittedName>
</protein>
<accession>A0ABT5KFP3</accession>
<gene>
    <name evidence="1" type="ORF">PRZ03_09390</name>
</gene>